<evidence type="ECO:0000256" key="9">
    <source>
        <dbReference type="ARBA" id="ARBA00022927"/>
    </source>
</evidence>
<dbReference type="InterPro" id="IPR036180">
    <property type="entry name" value="Gelsolin-like_dom_sf"/>
</dbReference>
<dbReference type="Gene3D" id="3.40.50.410">
    <property type="entry name" value="von Willebrand factor, type A domain"/>
    <property type="match status" value="1"/>
</dbReference>
<evidence type="ECO:0000256" key="7">
    <source>
        <dbReference type="ARBA" id="ARBA00022833"/>
    </source>
</evidence>
<feature type="domain" description="Gelsolin-like" evidence="14">
    <location>
        <begin position="390"/>
        <end position="477"/>
    </location>
</feature>
<reference evidence="18" key="1">
    <citation type="submission" date="2022-10" db="EMBL/GenBank/DDBJ databases">
        <title>Puccinia triticina Genome sequencing and assembly.</title>
        <authorList>
            <person name="Li C."/>
        </authorList>
    </citation>
    <scope>NUCLEOTIDE SEQUENCE</scope>
    <source>
        <strain evidence="18">Pt15</strain>
    </source>
</reference>
<dbReference type="Pfam" id="PF04811">
    <property type="entry name" value="Sec23_trunk"/>
    <property type="match status" value="1"/>
</dbReference>
<dbReference type="Pfam" id="PF04815">
    <property type="entry name" value="Sec23_helical"/>
    <property type="match status" value="1"/>
</dbReference>
<evidence type="ECO:0000256" key="10">
    <source>
        <dbReference type="ARBA" id="ARBA00023034"/>
    </source>
</evidence>
<name>A0ABY7CE65_9BASI</name>
<dbReference type="SUPFAM" id="SSF82754">
    <property type="entry name" value="C-terminal, gelsolin-like domain of Sec23/24"/>
    <property type="match status" value="1"/>
</dbReference>
<evidence type="ECO:0000313" key="19">
    <source>
        <dbReference type="Proteomes" id="UP001164743"/>
    </source>
</evidence>
<sequence>MNFSVEDVEDRDGTRLSWNVWPGSRLESTRTVVPIAALYTPLKQRDDLPPVLYEPVTCKPPCRAILNPYCQIDVRGKLWICPFCLQRNAFPPHYKDISTTNLPAELLPKYTTIEYTLNRPAQIPPIFLYVVDTCLDEEDLKALRAELVISLSLLPPTALVGLITFGTMTQVHELGYAECPKSFVFRGTKDYSPKQIQDMLGLGGQAMNRAPNAPMPAPSQQGTTRFLLPVQQVEFSLTGILEQLQRDPWPVANDKRPQRCTGVAVSVAVGLLESFQKLFEKDDDGQLKMGFNATFDVQTTKELKVSGLIGHAVSANKKSGCEEPSSFRLADGFSIYPQFMFHLRRSQFLQVFNNSPDETAFYRHILNAEDVNNSLVAIQPTLMSYGLDSEPSPVLLDSVSIQDNTILLLDTFFHILIFHGATIAQWRKAGYHEQEDYANLKELLQRPKDDAADLLSDRFPVPRYIVCDQNGSQARFLLSKLNPSTTHASGGGMYGQQSGGSMIFTDDVSLQIFMEHLKKLAVSGSN</sequence>
<accession>A0ABY7CE65</accession>
<dbReference type="InterPro" id="IPR029006">
    <property type="entry name" value="ADF-H/Gelsolin-like_dom_sf"/>
</dbReference>
<proteinExistence type="inferred from homology"/>
<evidence type="ECO:0000256" key="3">
    <source>
        <dbReference type="ARBA" id="ARBA00009210"/>
    </source>
</evidence>
<evidence type="ECO:0000256" key="5">
    <source>
        <dbReference type="ARBA" id="ARBA00022723"/>
    </source>
</evidence>
<dbReference type="InterPro" id="IPR006896">
    <property type="entry name" value="Sec23/24_trunk_dom"/>
</dbReference>
<dbReference type="Gene3D" id="1.20.120.730">
    <property type="entry name" value="Sec23/Sec24 helical domain"/>
    <property type="match status" value="1"/>
</dbReference>
<evidence type="ECO:0000259" key="17">
    <source>
        <dbReference type="Pfam" id="PF04815"/>
    </source>
</evidence>
<keyword evidence="6 13" id="KW-0256">Endoplasmic reticulum</keyword>
<evidence type="ECO:0000256" key="8">
    <source>
        <dbReference type="ARBA" id="ARBA00022892"/>
    </source>
</evidence>
<dbReference type="Proteomes" id="UP001164743">
    <property type="component" value="Chromosome 2A"/>
</dbReference>
<dbReference type="PANTHER" id="PTHR11141">
    <property type="entry name" value="PROTEIN TRANSPORT PROTEIN SEC23"/>
    <property type="match status" value="1"/>
</dbReference>
<comment type="subcellular location">
    <subcellularLocation>
        <location evidence="13">Cytoplasm</location>
    </subcellularLocation>
    <subcellularLocation>
        <location evidence="1 13">Cytoplasmic vesicle</location>
        <location evidence="1 13">COPII-coated vesicle membrane</location>
        <topology evidence="1 13">Peripheral membrane protein</topology>
        <orientation evidence="1 13">Cytoplasmic side</orientation>
    </subcellularLocation>
    <subcellularLocation>
        <location evidence="2 13">Endoplasmic reticulum membrane</location>
        <topology evidence="2 13">Peripheral membrane protein</topology>
        <orientation evidence="2 13">Cytoplasmic side</orientation>
    </subcellularLocation>
    <subcellularLocation>
        <location evidence="13">Golgi apparatus membrane</location>
        <topology evidence="13">Peripheral membrane protein</topology>
        <orientation evidence="13">Cytoplasmic side</orientation>
    </subcellularLocation>
</comment>
<evidence type="ECO:0000256" key="4">
    <source>
        <dbReference type="ARBA" id="ARBA00022448"/>
    </source>
</evidence>
<dbReference type="GeneID" id="77807701"/>
<keyword evidence="19" id="KW-1185">Reference proteome</keyword>
<dbReference type="RefSeq" id="XP_053017991.1">
    <property type="nucleotide sequence ID" value="XM_053166806.1"/>
</dbReference>
<feature type="domain" description="Zinc finger Sec23/Sec24-type" evidence="15">
    <location>
        <begin position="55"/>
        <end position="94"/>
    </location>
</feature>
<dbReference type="Pfam" id="PF00626">
    <property type="entry name" value="Gelsolin"/>
    <property type="match status" value="1"/>
</dbReference>
<keyword evidence="9 13" id="KW-0653">Protein transport</keyword>
<dbReference type="SUPFAM" id="SSF81995">
    <property type="entry name" value="beta-sandwich domain of Sec23/24"/>
    <property type="match status" value="1"/>
</dbReference>
<gene>
    <name evidence="18" type="ORF">PtA15_2A753</name>
</gene>
<protein>
    <recommendedName>
        <fullName evidence="13">Protein transport protein SEC23</fullName>
    </recommendedName>
</protein>
<keyword evidence="12 13" id="KW-0968">Cytoplasmic vesicle</keyword>
<dbReference type="InterPro" id="IPR036174">
    <property type="entry name" value="Znf_Sec23_Sec24_sf"/>
</dbReference>
<keyword evidence="4 13" id="KW-0813">Transport</keyword>
<dbReference type="InterPro" id="IPR006900">
    <property type="entry name" value="Sec23/24_helical_dom"/>
</dbReference>
<keyword evidence="7 13" id="KW-0862">Zinc</keyword>
<dbReference type="SUPFAM" id="SSF81811">
    <property type="entry name" value="Helical domain of Sec23/24"/>
    <property type="match status" value="1"/>
</dbReference>
<keyword evidence="13" id="KW-0963">Cytoplasm</keyword>
<evidence type="ECO:0000256" key="1">
    <source>
        <dbReference type="ARBA" id="ARBA00004299"/>
    </source>
</evidence>
<dbReference type="CDD" id="cd11287">
    <property type="entry name" value="Sec23_C"/>
    <property type="match status" value="1"/>
</dbReference>
<dbReference type="InterPro" id="IPR037550">
    <property type="entry name" value="Sec23_C"/>
</dbReference>
<keyword evidence="8 13" id="KW-0931">ER-Golgi transport</keyword>
<dbReference type="Pfam" id="PF04810">
    <property type="entry name" value="zf-Sec23_Sec24"/>
    <property type="match status" value="1"/>
</dbReference>
<evidence type="ECO:0000256" key="13">
    <source>
        <dbReference type="RuleBase" id="RU365030"/>
    </source>
</evidence>
<evidence type="ECO:0000256" key="12">
    <source>
        <dbReference type="ARBA" id="ARBA00023329"/>
    </source>
</evidence>
<comment type="similarity">
    <text evidence="3 13">Belongs to the SEC23/SEC24 family. SEC23 subfamily.</text>
</comment>
<dbReference type="InterPro" id="IPR007123">
    <property type="entry name" value="Gelsolin-like_dom"/>
</dbReference>
<keyword evidence="11 13" id="KW-0472">Membrane</keyword>
<dbReference type="EMBL" id="CP110422">
    <property type="protein sequence ID" value="WAQ82436.1"/>
    <property type="molecule type" value="Genomic_DNA"/>
</dbReference>
<dbReference type="PANTHER" id="PTHR11141:SF0">
    <property type="entry name" value="PROTEIN TRANSPORT PROTEIN SEC23"/>
    <property type="match status" value="1"/>
</dbReference>
<evidence type="ECO:0000313" key="18">
    <source>
        <dbReference type="EMBL" id="WAQ82436.1"/>
    </source>
</evidence>
<dbReference type="InterPro" id="IPR036175">
    <property type="entry name" value="Sec23/24_helical_dom_sf"/>
</dbReference>
<dbReference type="InterPro" id="IPR037364">
    <property type="entry name" value="Sec23"/>
</dbReference>
<dbReference type="InterPro" id="IPR006895">
    <property type="entry name" value="Znf_Sec23_Sec24"/>
</dbReference>
<evidence type="ECO:0000256" key="6">
    <source>
        <dbReference type="ARBA" id="ARBA00022824"/>
    </source>
</evidence>
<dbReference type="Gene3D" id="3.40.20.10">
    <property type="entry name" value="Severin"/>
    <property type="match status" value="1"/>
</dbReference>
<feature type="domain" description="Sec23/Sec24 trunk" evidence="16">
    <location>
        <begin position="123"/>
        <end position="275"/>
    </location>
</feature>
<keyword evidence="10 13" id="KW-0333">Golgi apparatus</keyword>
<dbReference type="Gene3D" id="2.30.30.380">
    <property type="entry name" value="Zn-finger domain of Sec23/24"/>
    <property type="match status" value="1"/>
</dbReference>
<evidence type="ECO:0000259" key="16">
    <source>
        <dbReference type="Pfam" id="PF04811"/>
    </source>
</evidence>
<comment type="function">
    <text evidence="13">Component of the coat protein complex II (COPII) which promotes the formation of transport vesicles from the endoplasmic reticulum (ER). The coat has two main functions, the physical deformation of the endoplasmic reticulum membrane into vesicles and the selection of cargo molecules.</text>
</comment>
<dbReference type="InterPro" id="IPR036465">
    <property type="entry name" value="vWFA_dom_sf"/>
</dbReference>
<keyword evidence="5 13" id="KW-0479">Metal-binding</keyword>
<evidence type="ECO:0000256" key="11">
    <source>
        <dbReference type="ARBA" id="ARBA00023136"/>
    </source>
</evidence>
<evidence type="ECO:0000259" key="14">
    <source>
        <dbReference type="Pfam" id="PF00626"/>
    </source>
</evidence>
<evidence type="ECO:0000256" key="2">
    <source>
        <dbReference type="ARBA" id="ARBA00004397"/>
    </source>
</evidence>
<feature type="domain" description="Sec23/Sec24 helical" evidence="17">
    <location>
        <begin position="321"/>
        <end position="375"/>
    </location>
</feature>
<dbReference type="SUPFAM" id="SSF82919">
    <property type="entry name" value="Zn-finger domain of Sec23/24"/>
    <property type="match status" value="1"/>
</dbReference>
<dbReference type="SUPFAM" id="SSF53300">
    <property type="entry name" value="vWA-like"/>
    <property type="match status" value="1"/>
</dbReference>
<organism evidence="18 19">
    <name type="scientific">Puccinia triticina</name>
    <dbReference type="NCBI Taxonomy" id="208348"/>
    <lineage>
        <taxon>Eukaryota</taxon>
        <taxon>Fungi</taxon>
        <taxon>Dikarya</taxon>
        <taxon>Basidiomycota</taxon>
        <taxon>Pucciniomycotina</taxon>
        <taxon>Pucciniomycetes</taxon>
        <taxon>Pucciniales</taxon>
        <taxon>Pucciniaceae</taxon>
        <taxon>Puccinia</taxon>
    </lineage>
</organism>
<evidence type="ECO:0000259" key="15">
    <source>
        <dbReference type="Pfam" id="PF04810"/>
    </source>
</evidence>